<sequence length="489" mass="54419">MHLLASPDFTPGPQVPDGAPLPERAERAIWEGRTARRREAPSTGRGWASCPDSARALRTAGASSFDSIRPRAHPLRSLPPPPAAALDGLGPRLRPPIEPFPRLLPKLPRPHHLPQDHRRPELLPHLAVEVLQDREPHVQPHEVRQLQRPHRVPVPELHRPIDVHRRRHPGLQHPHRLGAERHPQPARREAGRVVHHDRRLAQAPRHRERRRHRRLLGLEPPHHLEQLHHRRRVEEVKADRARPRPETAAELRDAQARRVRREQRPRRRRRLRPAEHLHLEVHLLGHRLDHEIGVRRRAREIRRRDEHPDHLAARLVEHLALLHEAIGRALDVLDRRADARGVDVVEARHVAGDRRDLRDPLAHRARAEHEHRAHPRGGVVHHRRAHFGGAGGGAFEAPFCRPSMRLRTASTSWGVSLRRFAGPGAAAPSARPCPARSAAGRTAAAAGPDPGPVGATGRAPAGRASAPGAGLAAAGRASAGTGRAPAGAA</sequence>
<feature type="compositionally biased region" description="Basic and acidic residues" evidence="1">
    <location>
        <begin position="177"/>
        <end position="194"/>
    </location>
</feature>
<feature type="compositionally biased region" description="Basic residues" evidence="1">
    <location>
        <begin position="195"/>
        <end position="215"/>
    </location>
</feature>
<feature type="region of interest" description="Disordered" evidence="1">
    <location>
        <begin position="423"/>
        <end position="489"/>
    </location>
</feature>
<feature type="compositionally biased region" description="Basic residues" evidence="1">
    <location>
        <begin position="257"/>
        <end position="271"/>
    </location>
</feature>
<feature type="compositionally biased region" description="Basic and acidic residues" evidence="1">
    <location>
        <begin position="230"/>
        <end position="256"/>
    </location>
</feature>
<organism evidence="2 3">
    <name type="scientific">Sorangium cellulosum</name>
    <name type="common">Polyangium cellulosum</name>
    <dbReference type="NCBI Taxonomy" id="56"/>
    <lineage>
        <taxon>Bacteria</taxon>
        <taxon>Pseudomonadati</taxon>
        <taxon>Myxococcota</taxon>
        <taxon>Polyangia</taxon>
        <taxon>Polyangiales</taxon>
        <taxon>Polyangiaceae</taxon>
        <taxon>Sorangium</taxon>
    </lineage>
</organism>
<accession>A0A4P2R2E1</accession>
<proteinExistence type="predicted"/>
<reference evidence="2 3" key="1">
    <citation type="submission" date="2015-09" db="EMBL/GenBank/DDBJ databases">
        <title>Sorangium comparison.</title>
        <authorList>
            <person name="Zaburannyi N."/>
            <person name="Bunk B."/>
            <person name="Overmann J."/>
            <person name="Mueller R."/>
        </authorList>
    </citation>
    <scope>NUCLEOTIDE SEQUENCE [LARGE SCALE GENOMIC DNA]</scope>
    <source>
        <strain evidence="2 3">So ce836</strain>
    </source>
</reference>
<feature type="region of interest" description="Disordered" evidence="1">
    <location>
        <begin position="230"/>
        <end position="271"/>
    </location>
</feature>
<dbReference type="Proteomes" id="UP000295497">
    <property type="component" value="Chromosome"/>
</dbReference>
<protein>
    <submittedName>
        <fullName evidence="2">Uncharacterized protein</fullName>
    </submittedName>
</protein>
<name>A0A4P2R2E1_SORCE</name>
<feature type="region of interest" description="Disordered" evidence="1">
    <location>
        <begin position="1"/>
        <end position="24"/>
    </location>
</feature>
<dbReference type="AlphaFoldDB" id="A0A4P2R2E1"/>
<gene>
    <name evidence="2" type="ORF">SOCE836_093710</name>
</gene>
<evidence type="ECO:0000256" key="1">
    <source>
        <dbReference type="SAM" id="MobiDB-lite"/>
    </source>
</evidence>
<evidence type="ECO:0000313" key="3">
    <source>
        <dbReference type="Proteomes" id="UP000295497"/>
    </source>
</evidence>
<feature type="region of interest" description="Disordered" evidence="1">
    <location>
        <begin position="32"/>
        <end position="51"/>
    </location>
</feature>
<evidence type="ECO:0000313" key="2">
    <source>
        <dbReference type="EMBL" id="AUX37149.1"/>
    </source>
</evidence>
<dbReference type="EMBL" id="CP012672">
    <property type="protein sequence ID" value="AUX37149.1"/>
    <property type="molecule type" value="Genomic_DNA"/>
</dbReference>
<feature type="region of interest" description="Disordered" evidence="1">
    <location>
        <begin position="168"/>
        <end position="216"/>
    </location>
</feature>